<evidence type="ECO:0000259" key="3">
    <source>
        <dbReference type="Pfam" id="PF13556"/>
    </source>
</evidence>
<dbReference type="InterPro" id="IPR042070">
    <property type="entry name" value="PucR_C-HTH_sf"/>
</dbReference>
<name>A0ABW9B5R9_9BURK</name>
<reference evidence="5 6" key="1">
    <citation type="journal article" date="2024" name="Chem. Sci.">
        <title>Discovery of megapolipeptins by genome mining of a Burkholderiales bacteria collection.</title>
        <authorList>
            <person name="Paulo B.S."/>
            <person name="Recchia M.J.J."/>
            <person name="Lee S."/>
            <person name="Fergusson C.H."/>
            <person name="Romanowski S.B."/>
            <person name="Hernandez A."/>
            <person name="Krull N."/>
            <person name="Liu D.Y."/>
            <person name="Cavanagh H."/>
            <person name="Bos A."/>
            <person name="Gray C.A."/>
            <person name="Murphy B.T."/>
            <person name="Linington R.G."/>
            <person name="Eustaquio A.S."/>
        </authorList>
    </citation>
    <scope>NUCLEOTIDE SEQUENCE [LARGE SCALE GENOMIC DNA]</scope>
    <source>
        <strain evidence="5 6">RL17-350-BIC-A</strain>
    </source>
</reference>
<comment type="caution">
    <text evidence="5">The sequence shown here is derived from an EMBL/GenBank/DDBJ whole genome shotgun (WGS) entry which is preliminary data.</text>
</comment>
<evidence type="ECO:0000313" key="6">
    <source>
        <dbReference type="Proteomes" id="UP001629230"/>
    </source>
</evidence>
<proteinExistence type="inferred from homology"/>
<protein>
    <submittedName>
        <fullName evidence="5">PucR family transcriptional regulator ligand-binding domain-containing protein</fullName>
    </submittedName>
</protein>
<comment type="similarity">
    <text evidence="1">Belongs to the CdaR family.</text>
</comment>
<keyword evidence="6" id="KW-1185">Reference proteome</keyword>
<dbReference type="InterPro" id="IPR025736">
    <property type="entry name" value="PucR_C-HTH_dom"/>
</dbReference>
<dbReference type="InterPro" id="IPR012914">
    <property type="entry name" value="PucR_dom"/>
</dbReference>
<dbReference type="InterPro" id="IPR041522">
    <property type="entry name" value="CdaR_GGDEF"/>
</dbReference>
<dbReference type="Pfam" id="PF13556">
    <property type="entry name" value="HTH_30"/>
    <property type="match status" value="1"/>
</dbReference>
<dbReference type="PANTHER" id="PTHR33744:SF1">
    <property type="entry name" value="DNA-BINDING TRANSCRIPTIONAL ACTIVATOR ADER"/>
    <property type="match status" value="1"/>
</dbReference>
<accession>A0ABW9B5R9</accession>
<evidence type="ECO:0000256" key="1">
    <source>
        <dbReference type="ARBA" id="ARBA00006754"/>
    </source>
</evidence>
<evidence type="ECO:0000259" key="4">
    <source>
        <dbReference type="Pfam" id="PF17853"/>
    </source>
</evidence>
<dbReference type="EMBL" id="JAQQEZ010000055">
    <property type="protein sequence ID" value="MFM0007206.1"/>
    <property type="molecule type" value="Genomic_DNA"/>
</dbReference>
<dbReference type="Pfam" id="PF17853">
    <property type="entry name" value="GGDEF_2"/>
    <property type="match status" value="1"/>
</dbReference>
<dbReference type="Gene3D" id="1.10.10.2840">
    <property type="entry name" value="PucR C-terminal helix-turn-helix domain"/>
    <property type="match status" value="1"/>
</dbReference>
<evidence type="ECO:0000259" key="2">
    <source>
        <dbReference type="Pfam" id="PF07905"/>
    </source>
</evidence>
<dbReference type="InterPro" id="IPR051448">
    <property type="entry name" value="CdaR-like_regulators"/>
</dbReference>
<feature type="domain" description="PucR C-terminal helix-turn-helix" evidence="3">
    <location>
        <begin position="462"/>
        <end position="519"/>
    </location>
</feature>
<dbReference type="RefSeq" id="WP_408181772.1">
    <property type="nucleotide sequence ID" value="NZ_JAQQEZ010000055.1"/>
</dbReference>
<gene>
    <name evidence="5" type="ORF">PQR57_40405</name>
</gene>
<feature type="domain" description="CdaR GGDEF-like" evidence="4">
    <location>
        <begin position="301"/>
        <end position="405"/>
    </location>
</feature>
<sequence>MTLFAAMKLDTAIRETVLRDAEVVAGQENLQREITWVHMVDHPDIVNWVKPGELLLTTGYNWPNDADTSRRLVRDLGKVGLAGVVLAVPHFRDHFPPEAIDEARSVGLPLLELPWDVQFSQITHEILAKIIYFQAEIIERSEQLHRALTNAAMTALSLSDIANTLRKLVGREVTFTNLSGELLGTSATEPDAQSLEEKFVASLSDSPIDAKNSQRPTRIKFQIADRVVYRLRLPVRLHDSLVAVLWLDLDGSDADELDARAMEHASVVAALHLMHQQQLTQQEDRLGFALVAGLLDGEFTATPSALERAKVCGWSETSPYRICLVLLDEPIPLTTEGLNRRERWVGALKHQLRANGQPELLAIWLNQIKFILPVDASPEALWDAIRDQRAALAVSRVHTGIDGMATGSKDVDALLPTLRPGRLHRFDEILFPRALLGDANAREMLIERLVKPLVTRPRGESLLETLGTLADEGFQLVNAARSLGIHISTMRYRLERIEEILNVTLEDPKVRFQVQVAMTLYRLRED</sequence>
<dbReference type="PANTHER" id="PTHR33744">
    <property type="entry name" value="CARBOHYDRATE DIACID REGULATOR"/>
    <property type="match status" value="1"/>
</dbReference>
<dbReference type="Pfam" id="PF07905">
    <property type="entry name" value="PucR"/>
    <property type="match status" value="1"/>
</dbReference>
<evidence type="ECO:0000313" key="5">
    <source>
        <dbReference type="EMBL" id="MFM0007206.1"/>
    </source>
</evidence>
<dbReference type="Proteomes" id="UP001629230">
    <property type="component" value="Unassembled WGS sequence"/>
</dbReference>
<feature type="domain" description="Purine catabolism PurC-like" evidence="2">
    <location>
        <begin position="14"/>
        <end position="130"/>
    </location>
</feature>
<organism evidence="5 6">
    <name type="scientific">Paraburkholderia dipogonis</name>
    <dbReference type="NCBI Taxonomy" id="1211383"/>
    <lineage>
        <taxon>Bacteria</taxon>
        <taxon>Pseudomonadati</taxon>
        <taxon>Pseudomonadota</taxon>
        <taxon>Betaproteobacteria</taxon>
        <taxon>Burkholderiales</taxon>
        <taxon>Burkholderiaceae</taxon>
        <taxon>Paraburkholderia</taxon>
    </lineage>
</organism>